<dbReference type="SFLD" id="SFLDS00001">
    <property type="entry name" value="Enolase"/>
    <property type="match status" value="1"/>
</dbReference>
<proteinExistence type="inferred from homology"/>
<dbReference type="InterPro" id="IPR034593">
    <property type="entry name" value="DgoD-like"/>
</dbReference>
<dbReference type="Proteomes" id="UP000318478">
    <property type="component" value="Unassembled WGS sequence"/>
</dbReference>
<name>A0A5C5YUC2_9BACT</name>
<keyword evidence="10" id="KW-1185">Reference proteome</keyword>
<dbReference type="SUPFAM" id="SSF54826">
    <property type="entry name" value="Enolase N-terminal domain-like"/>
    <property type="match status" value="1"/>
</dbReference>
<dbReference type="InterPro" id="IPR013341">
    <property type="entry name" value="Mandelate_racemase_N_dom"/>
</dbReference>
<dbReference type="Pfam" id="PF02746">
    <property type="entry name" value="MR_MLE_N"/>
    <property type="match status" value="1"/>
</dbReference>
<dbReference type="PANTHER" id="PTHR48080:SF3">
    <property type="entry name" value="ENOLASE SUPERFAMILY MEMBER DDB_G0284701"/>
    <property type="match status" value="1"/>
</dbReference>
<dbReference type="Gene3D" id="3.30.390.10">
    <property type="entry name" value="Enolase-like, N-terminal domain"/>
    <property type="match status" value="1"/>
</dbReference>
<evidence type="ECO:0000313" key="10">
    <source>
        <dbReference type="Proteomes" id="UP000318478"/>
    </source>
</evidence>
<reference evidence="9 10" key="1">
    <citation type="submission" date="2019-02" db="EMBL/GenBank/DDBJ databases">
        <title>Deep-cultivation of Planctomycetes and their phenomic and genomic characterization uncovers novel biology.</title>
        <authorList>
            <person name="Wiegand S."/>
            <person name="Jogler M."/>
            <person name="Boedeker C."/>
            <person name="Pinto D."/>
            <person name="Vollmers J."/>
            <person name="Rivas-Marin E."/>
            <person name="Kohn T."/>
            <person name="Peeters S.H."/>
            <person name="Heuer A."/>
            <person name="Rast P."/>
            <person name="Oberbeckmann S."/>
            <person name="Bunk B."/>
            <person name="Jeske O."/>
            <person name="Meyerdierks A."/>
            <person name="Storesund J.E."/>
            <person name="Kallscheuer N."/>
            <person name="Luecker S."/>
            <person name="Lage O.M."/>
            <person name="Pohl T."/>
            <person name="Merkel B.J."/>
            <person name="Hornburger P."/>
            <person name="Mueller R.-W."/>
            <person name="Bruemmer F."/>
            <person name="Labrenz M."/>
            <person name="Spormann A.M."/>
            <person name="Op Den Camp H."/>
            <person name="Overmann J."/>
            <person name="Amann R."/>
            <person name="Jetten M.S.M."/>
            <person name="Mascher T."/>
            <person name="Medema M.H."/>
            <person name="Devos D.P."/>
            <person name="Kaster A.-K."/>
            <person name="Ovreas L."/>
            <person name="Rohde M."/>
            <person name="Galperin M.Y."/>
            <person name="Jogler C."/>
        </authorList>
    </citation>
    <scope>NUCLEOTIDE SEQUENCE [LARGE SCALE GENOMIC DNA]</scope>
    <source>
        <strain evidence="9 10">Pla123a</strain>
    </source>
</reference>
<keyword evidence="3 6" id="KW-0460">Magnesium</keyword>
<dbReference type="CDD" id="cd03319">
    <property type="entry name" value="L-Ala-DL-Glu_epimerase"/>
    <property type="match status" value="1"/>
</dbReference>
<organism evidence="9 10">
    <name type="scientific">Posidoniimonas polymericola</name>
    <dbReference type="NCBI Taxonomy" id="2528002"/>
    <lineage>
        <taxon>Bacteria</taxon>
        <taxon>Pseudomonadati</taxon>
        <taxon>Planctomycetota</taxon>
        <taxon>Planctomycetia</taxon>
        <taxon>Pirellulales</taxon>
        <taxon>Lacipirellulaceae</taxon>
        <taxon>Posidoniimonas</taxon>
    </lineage>
</organism>
<feature type="active site" description="Proton acceptor; specific for (S)-substrate epimerization" evidence="5">
    <location>
        <position position="263"/>
    </location>
</feature>
<sequence>MTKLLTRGFDLPLKHVFRISRSAVSVQPTMIVQAEHEGRYGYGEATENDYYEATIENITAMVAKAQPLLDDWTPEDPAELLRRVGAEIGFDGSADGGVRGSSFALCALDCALHDLWGKIAGKPVGELWGLDQSQGPNSNFTIGIDTIPVMVEKLAEEPGWPVYKIKLGTPEDIEIIRELRRHTDARFRVDANCGWTPEKTVELSGELKELGVEFIEQPLPADNREGMKKVYAESALPVIADESCVCEADVARCAGLFHGVNVKLVKCGGLAPARRMLAEARGLGMKTMVGCMTESSVGISAIAQLLPLLDYVDMDGAVLIAKDIATGARLEKGRCELPSLPGLGTELLDGPLQ</sequence>
<evidence type="ECO:0000256" key="4">
    <source>
        <dbReference type="ARBA" id="ARBA00023235"/>
    </source>
</evidence>
<dbReference type="InterPro" id="IPR029017">
    <property type="entry name" value="Enolase-like_N"/>
</dbReference>
<feature type="binding site" evidence="6">
    <location>
        <position position="241"/>
    </location>
    <ligand>
        <name>Mg(2+)</name>
        <dbReference type="ChEBI" id="CHEBI:18420"/>
    </ligand>
</feature>
<dbReference type="EMBL" id="SJPO01000002">
    <property type="protein sequence ID" value="TWT78431.1"/>
    <property type="molecule type" value="Genomic_DNA"/>
</dbReference>
<comment type="cofactor">
    <cofactor evidence="6 7">
        <name>Mg(2+)</name>
        <dbReference type="ChEBI" id="CHEBI:18420"/>
    </cofactor>
    <text evidence="6 7">Binds 1 Mg(2+) ion per subunit.</text>
</comment>
<dbReference type="PANTHER" id="PTHR48080">
    <property type="entry name" value="D-GALACTONATE DEHYDRATASE-RELATED"/>
    <property type="match status" value="1"/>
</dbReference>
<accession>A0A5C5YUC2</accession>
<evidence type="ECO:0000256" key="7">
    <source>
        <dbReference type="RuleBase" id="RU366006"/>
    </source>
</evidence>
<evidence type="ECO:0000256" key="6">
    <source>
        <dbReference type="PIRSR" id="PIRSR634603-3"/>
    </source>
</evidence>
<feature type="active site" description="Proton acceptor; specific for (R)-substrate epimerization" evidence="5">
    <location>
        <position position="166"/>
    </location>
</feature>
<dbReference type="OrthoDB" id="9775391at2"/>
<dbReference type="InterPro" id="IPR036849">
    <property type="entry name" value="Enolase-like_C_sf"/>
</dbReference>
<dbReference type="InterPro" id="IPR029065">
    <property type="entry name" value="Enolase_C-like"/>
</dbReference>
<feature type="binding site" evidence="6">
    <location>
        <position position="190"/>
    </location>
    <ligand>
        <name>Mg(2+)</name>
        <dbReference type="ChEBI" id="CHEBI:18420"/>
    </ligand>
</feature>
<feature type="domain" description="Mandelate racemase/muconate lactonizing enzyme C-terminal" evidence="8">
    <location>
        <begin position="147"/>
        <end position="237"/>
    </location>
</feature>
<protein>
    <recommendedName>
        <fullName evidence="7">Dipeptide epimerase</fullName>
        <ecNumber evidence="7">5.1.1.-</ecNumber>
    </recommendedName>
</protein>
<dbReference type="SMART" id="SM00922">
    <property type="entry name" value="MR_MLE"/>
    <property type="match status" value="1"/>
</dbReference>
<evidence type="ECO:0000313" key="9">
    <source>
        <dbReference type="EMBL" id="TWT78431.1"/>
    </source>
</evidence>
<evidence type="ECO:0000256" key="2">
    <source>
        <dbReference type="ARBA" id="ARBA00022723"/>
    </source>
</evidence>
<evidence type="ECO:0000256" key="5">
    <source>
        <dbReference type="PIRSR" id="PIRSR634603-1"/>
    </source>
</evidence>
<keyword evidence="2 6" id="KW-0479">Metal-binding</keyword>
<dbReference type="SUPFAM" id="SSF51604">
    <property type="entry name" value="Enolase C-terminal domain-like"/>
    <property type="match status" value="1"/>
</dbReference>
<dbReference type="Gene3D" id="3.20.20.120">
    <property type="entry name" value="Enolase-like C-terminal domain"/>
    <property type="match status" value="1"/>
</dbReference>
<evidence type="ECO:0000259" key="8">
    <source>
        <dbReference type="SMART" id="SM00922"/>
    </source>
</evidence>
<dbReference type="RefSeq" id="WP_146584883.1">
    <property type="nucleotide sequence ID" value="NZ_SJPO01000002.1"/>
</dbReference>
<evidence type="ECO:0000256" key="3">
    <source>
        <dbReference type="ARBA" id="ARBA00022842"/>
    </source>
</evidence>
<dbReference type="InterPro" id="IPR013342">
    <property type="entry name" value="Mandelate_racemase_C"/>
</dbReference>
<comment type="caution">
    <text evidence="9">The sequence shown here is derived from an EMBL/GenBank/DDBJ whole genome shotgun (WGS) entry which is preliminary data.</text>
</comment>
<keyword evidence="4 7" id="KW-0413">Isomerase</keyword>
<evidence type="ECO:0000256" key="1">
    <source>
        <dbReference type="ARBA" id="ARBA00008031"/>
    </source>
</evidence>
<dbReference type="SFLD" id="SFLDG00180">
    <property type="entry name" value="muconate_cycloisomerase"/>
    <property type="match status" value="1"/>
</dbReference>
<dbReference type="AlphaFoldDB" id="A0A5C5YUC2"/>
<dbReference type="InterPro" id="IPR034603">
    <property type="entry name" value="Dipeptide_epimerase"/>
</dbReference>
<feature type="binding site" evidence="6">
    <location>
        <position position="216"/>
    </location>
    <ligand>
        <name>Mg(2+)</name>
        <dbReference type="ChEBI" id="CHEBI:18420"/>
    </ligand>
</feature>
<dbReference type="GO" id="GO:0046872">
    <property type="term" value="F:metal ion binding"/>
    <property type="evidence" value="ECO:0007669"/>
    <property type="project" value="UniProtKB-KW"/>
</dbReference>
<dbReference type="Pfam" id="PF13378">
    <property type="entry name" value="MR_MLE_C"/>
    <property type="match status" value="1"/>
</dbReference>
<comment type="similarity">
    <text evidence="1 7">Belongs to the mandelate racemase/muconate lactonizing enzyme family.</text>
</comment>
<dbReference type="EC" id="5.1.1.-" evidence="7"/>
<gene>
    <name evidence="9" type="ORF">Pla123a_12230</name>
</gene>
<dbReference type="GO" id="GO:0016855">
    <property type="term" value="F:racemase and epimerase activity, acting on amino acids and derivatives"/>
    <property type="evidence" value="ECO:0007669"/>
    <property type="project" value="UniProtKB-UniRule"/>
</dbReference>